<keyword evidence="2" id="KW-1185">Reference proteome</keyword>
<gene>
    <name evidence="1" type="ORF">LPJ66_000341</name>
</gene>
<organism evidence="1 2">
    <name type="scientific">Kickxella alabastrina</name>
    <dbReference type="NCBI Taxonomy" id="61397"/>
    <lineage>
        <taxon>Eukaryota</taxon>
        <taxon>Fungi</taxon>
        <taxon>Fungi incertae sedis</taxon>
        <taxon>Zoopagomycota</taxon>
        <taxon>Kickxellomycotina</taxon>
        <taxon>Kickxellomycetes</taxon>
        <taxon>Kickxellales</taxon>
        <taxon>Kickxellaceae</taxon>
        <taxon>Kickxella</taxon>
    </lineage>
</organism>
<comment type="caution">
    <text evidence="1">The sequence shown here is derived from an EMBL/GenBank/DDBJ whole genome shotgun (WGS) entry which is preliminary data.</text>
</comment>
<evidence type="ECO:0000313" key="1">
    <source>
        <dbReference type="EMBL" id="KAJ1902017.1"/>
    </source>
</evidence>
<sequence length="464" mass="51553">MGLRIILTVATIAAAAVSTAAAAEVSTTLNTDVTKYSFNDANYTYCDPGYPQTQSYAAVPDAQLEFVQAVVRHGDRTPVHLIPNDETTWNCDGTNENMYLHSSADPKNTTGSVQQVIDIPAWNGKHGFSNQVWGGTCEVGQLTDHGKLQHRTLGSHLRDIYIDKLGFLPDKLTNPEQQVYARSTYIWRTKNSAESLLGSLWPDRGVLPGSAIKLHSLPQFVETMYGNADACPAIKNVLTLISKTDQYQRFLKDQGPLMAKLAGIFNVSGNRWSDTWDGYFDVLNARHCNSKDLPCSHALAGGAANNSAAKCATVEDVLQVQHNSHYELTYKMRDSTWSKQLMRLYIGSFIGTLKERMEQHVAGKAPELKFALYSGHDTTVLPLLAALRASNQGMLWPPYASNILFELWKKSDGSRVVRVIYNGEVLRLMEGSEWCDLNACPIDTFYKHLDEYIPSDIATECVFK</sequence>
<protein>
    <submittedName>
        <fullName evidence="1">Uncharacterized protein</fullName>
    </submittedName>
</protein>
<evidence type="ECO:0000313" key="2">
    <source>
        <dbReference type="Proteomes" id="UP001150581"/>
    </source>
</evidence>
<reference evidence="1" key="1">
    <citation type="submission" date="2022-07" db="EMBL/GenBank/DDBJ databases">
        <title>Phylogenomic reconstructions and comparative analyses of Kickxellomycotina fungi.</title>
        <authorList>
            <person name="Reynolds N.K."/>
            <person name="Stajich J.E."/>
            <person name="Barry K."/>
            <person name="Grigoriev I.V."/>
            <person name="Crous P."/>
            <person name="Smith M.E."/>
        </authorList>
    </citation>
    <scope>NUCLEOTIDE SEQUENCE</scope>
    <source>
        <strain evidence="1">Benny 63K</strain>
    </source>
</reference>
<proteinExistence type="predicted"/>
<name>A0ACC1IWF0_9FUNG</name>
<dbReference type="EMBL" id="JANBPG010000008">
    <property type="protein sequence ID" value="KAJ1902017.1"/>
    <property type="molecule type" value="Genomic_DNA"/>
</dbReference>
<accession>A0ACC1IWF0</accession>
<dbReference type="Proteomes" id="UP001150581">
    <property type="component" value="Unassembled WGS sequence"/>
</dbReference>